<evidence type="ECO:0000256" key="5">
    <source>
        <dbReference type="PIRSR" id="PIRSR036492-1"/>
    </source>
</evidence>
<evidence type="ECO:0000256" key="7">
    <source>
        <dbReference type="RuleBase" id="RU003345"/>
    </source>
</evidence>
<accession>A0A5J5KVC6</accession>
<keyword evidence="2 4" id="KW-0560">Oxidoreductase</keyword>
<dbReference type="PROSITE" id="PS00687">
    <property type="entry name" value="ALDEHYDE_DEHYDR_GLU"/>
    <property type="match status" value="1"/>
</dbReference>
<protein>
    <recommendedName>
        <fullName evidence="4">Aldehyde dehydrogenase</fullName>
    </recommendedName>
</protein>
<dbReference type="PANTHER" id="PTHR43570:SF16">
    <property type="entry name" value="ALDEHYDE DEHYDROGENASE TYPE III, ISOFORM Q"/>
    <property type="match status" value="1"/>
</dbReference>
<dbReference type="InterPro" id="IPR016160">
    <property type="entry name" value="Ald_DH_CS_CYS"/>
</dbReference>
<name>A0A5J5KVC6_9MICC</name>
<keyword evidence="3" id="KW-0520">NAD</keyword>
<dbReference type="InterPro" id="IPR016162">
    <property type="entry name" value="Ald_DH_N"/>
</dbReference>
<reference evidence="9 10" key="1">
    <citation type="submission" date="2019-05" db="EMBL/GenBank/DDBJ databases">
        <title>Kocuria coralli sp. nov., a novel actinobacterium isolated from coral reef seawater.</title>
        <authorList>
            <person name="Li J."/>
        </authorList>
    </citation>
    <scope>NUCLEOTIDE SEQUENCE [LARGE SCALE GENOMIC DNA]</scope>
    <source>
        <strain evidence="9 10">SCSIO 13007</strain>
    </source>
</reference>
<dbReference type="GO" id="GO:0004029">
    <property type="term" value="F:aldehyde dehydrogenase (NAD+) activity"/>
    <property type="evidence" value="ECO:0007669"/>
    <property type="project" value="TreeGrafter"/>
</dbReference>
<evidence type="ECO:0000259" key="8">
    <source>
        <dbReference type="Pfam" id="PF00171"/>
    </source>
</evidence>
<dbReference type="Pfam" id="PF00171">
    <property type="entry name" value="Aldedh"/>
    <property type="match status" value="1"/>
</dbReference>
<keyword evidence="10" id="KW-1185">Reference proteome</keyword>
<feature type="domain" description="Aldehyde dehydrogenase" evidence="8">
    <location>
        <begin position="24"/>
        <end position="449"/>
    </location>
</feature>
<evidence type="ECO:0000256" key="2">
    <source>
        <dbReference type="ARBA" id="ARBA00023002"/>
    </source>
</evidence>
<dbReference type="FunFam" id="3.40.309.10:FF:000003">
    <property type="entry name" value="Aldehyde dehydrogenase"/>
    <property type="match status" value="1"/>
</dbReference>
<dbReference type="PROSITE" id="PS00070">
    <property type="entry name" value="ALDEHYDE_DEHYDR_CYS"/>
    <property type="match status" value="1"/>
</dbReference>
<evidence type="ECO:0000256" key="6">
    <source>
        <dbReference type="PROSITE-ProRule" id="PRU10007"/>
    </source>
</evidence>
<dbReference type="Proteomes" id="UP000325957">
    <property type="component" value="Unassembled WGS sequence"/>
</dbReference>
<dbReference type="PANTHER" id="PTHR43570">
    <property type="entry name" value="ALDEHYDE DEHYDROGENASE"/>
    <property type="match status" value="1"/>
</dbReference>
<dbReference type="InterPro" id="IPR016161">
    <property type="entry name" value="Ald_DH/histidinol_DH"/>
</dbReference>
<proteinExistence type="inferred from homology"/>
<organism evidence="9 10">
    <name type="scientific">Kocuria coralli</name>
    <dbReference type="NCBI Taxonomy" id="1461025"/>
    <lineage>
        <taxon>Bacteria</taxon>
        <taxon>Bacillati</taxon>
        <taxon>Actinomycetota</taxon>
        <taxon>Actinomycetes</taxon>
        <taxon>Micrococcales</taxon>
        <taxon>Micrococcaceae</taxon>
        <taxon>Kocuria</taxon>
    </lineage>
</organism>
<dbReference type="EMBL" id="SZWF01000024">
    <property type="protein sequence ID" value="KAA9393180.1"/>
    <property type="molecule type" value="Genomic_DNA"/>
</dbReference>
<evidence type="ECO:0000313" key="10">
    <source>
        <dbReference type="Proteomes" id="UP000325957"/>
    </source>
</evidence>
<dbReference type="PIRSF" id="PIRSF036492">
    <property type="entry name" value="ALDH"/>
    <property type="match status" value="1"/>
</dbReference>
<comment type="similarity">
    <text evidence="1 4 7">Belongs to the aldehyde dehydrogenase family.</text>
</comment>
<feature type="active site" evidence="5">
    <location>
        <position position="264"/>
    </location>
</feature>
<dbReference type="RefSeq" id="WP_158034819.1">
    <property type="nucleotide sequence ID" value="NZ_ML708628.1"/>
</dbReference>
<dbReference type="AlphaFoldDB" id="A0A5J5KVC6"/>
<dbReference type="Gene3D" id="3.40.605.10">
    <property type="entry name" value="Aldehyde Dehydrogenase, Chain A, domain 1"/>
    <property type="match status" value="1"/>
</dbReference>
<dbReference type="SUPFAM" id="SSF53720">
    <property type="entry name" value="ALDH-like"/>
    <property type="match status" value="1"/>
</dbReference>
<comment type="caution">
    <text evidence="9">The sequence shown here is derived from an EMBL/GenBank/DDBJ whole genome shotgun (WGS) entry which is preliminary data.</text>
</comment>
<dbReference type="Gene3D" id="3.40.309.10">
    <property type="entry name" value="Aldehyde Dehydrogenase, Chain A, domain 2"/>
    <property type="match status" value="1"/>
</dbReference>
<dbReference type="CDD" id="cd07087">
    <property type="entry name" value="ALDH_F3-13-14_CALDH-like"/>
    <property type="match status" value="1"/>
</dbReference>
<dbReference type="OrthoDB" id="6882680at2"/>
<dbReference type="InterPro" id="IPR016163">
    <property type="entry name" value="Ald_DH_C"/>
</dbReference>
<dbReference type="InterPro" id="IPR029510">
    <property type="entry name" value="Ald_DH_CS_GLU"/>
</dbReference>
<dbReference type="GO" id="GO:0005737">
    <property type="term" value="C:cytoplasm"/>
    <property type="evidence" value="ECO:0007669"/>
    <property type="project" value="TreeGrafter"/>
</dbReference>
<feature type="active site" evidence="5 6">
    <location>
        <position position="230"/>
    </location>
</feature>
<sequence>MEESISTVPDTRLAAVDGLREPERREIDATIRRTREGFGLPCALELRLDRLDRLEAMLRDREDQLLAALADDLGKSATEAWGTEIGTVFGEIAHLRKLLPSWQRPRAVPSSAPLVPSRAWADRQPLGTVLVVAPWNYPVQLVLSPLAGALAAGNTVVVKPSEVAPAVAEVLADGLREFLGDCVGVVTGGVPETTRVLQHRFDHIFYTGNATVGRVVMRAAAEYLTPVTLELGGKSPAWVDGTADLEVAAARIAWGKFVNAGQTCVAPDYVMGPPEVLTALEPLLIAAIGRLYGPDPSISDSYGRIATARHLGRLTELLDQVDPEDVVTGGQRREDERYLAPTVIRSSQDGPFMQEEIFGPVLPLVPVEDHRAAIDAVNAREKPLALYVLSEDEAVRDGFRRNTSSGGMAIGAPLVHLAHPHLPFGGVGESGMGSYHGEYSLRTFSHERAVLDKPLKPDTLKMVYPPYSALKARGARLAMGMPSPSRLIGRLLGGKR</sequence>
<dbReference type="FunFam" id="3.40.605.10:FF:000004">
    <property type="entry name" value="Aldehyde dehydrogenase"/>
    <property type="match status" value="1"/>
</dbReference>
<dbReference type="InterPro" id="IPR015590">
    <property type="entry name" value="Aldehyde_DH_dom"/>
</dbReference>
<dbReference type="GO" id="GO:0006081">
    <property type="term" value="P:aldehyde metabolic process"/>
    <property type="evidence" value="ECO:0007669"/>
    <property type="project" value="InterPro"/>
</dbReference>
<dbReference type="InterPro" id="IPR012394">
    <property type="entry name" value="Aldehyde_DH_NAD(P)"/>
</dbReference>
<evidence type="ECO:0000256" key="3">
    <source>
        <dbReference type="ARBA" id="ARBA00023027"/>
    </source>
</evidence>
<evidence type="ECO:0000313" key="9">
    <source>
        <dbReference type="EMBL" id="KAA9393180.1"/>
    </source>
</evidence>
<evidence type="ECO:0000256" key="4">
    <source>
        <dbReference type="PIRNR" id="PIRNR036492"/>
    </source>
</evidence>
<evidence type="ECO:0000256" key="1">
    <source>
        <dbReference type="ARBA" id="ARBA00009986"/>
    </source>
</evidence>
<gene>
    <name evidence="9" type="ORF">FCK90_13430</name>
</gene>